<dbReference type="EMBL" id="SFCI01003160">
    <property type="protein sequence ID" value="TFY73213.1"/>
    <property type="molecule type" value="Genomic_DNA"/>
</dbReference>
<evidence type="ECO:0000256" key="1">
    <source>
        <dbReference type="SAM" id="MobiDB-lite"/>
    </source>
</evidence>
<accession>A0A4Y9ZHB5</accession>
<comment type="caution">
    <text evidence="3">The sequence shown here is derived from an EMBL/GenBank/DDBJ whole genome shotgun (WGS) entry which is preliminary data.</text>
</comment>
<name>A0A4Y9ZHB5_9AGAM</name>
<dbReference type="InterPro" id="IPR059025">
    <property type="entry name" value="STB6_N"/>
</dbReference>
<evidence type="ECO:0000313" key="3">
    <source>
        <dbReference type="EMBL" id="TFY73213.1"/>
    </source>
</evidence>
<protein>
    <recommendedName>
        <fullName evidence="2">STB6-like N-terminal domain-containing protein</fullName>
    </recommendedName>
</protein>
<dbReference type="OrthoDB" id="19806at2759"/>
<dbReference type="GO" id="GO:0070822">
    <property type="term" value="C:Sin3-type complex"/>
    <property type="evidence" value="ECO:0007669"/>
    <property type="project" value="TreeGrafter"/>
</dbReference>
<dbReference type="STRING" id="135208.A0A4Y9ZHB5"/>
<dbReference type="Proteomes" id="UP000298061">
    <property type="component" value="Unassembled WGS sequence"/>
</dbReference>
<dbReference type="PANTHER" id="PTHR31011">
    <property type="entry name" value="PROTEIN STB2-RELATED"/>
    <property type="match status" value="1"/>
</dbReference>
<gene>
    <name evidence="3" type="ORF">EWM64_g10799</name>
</gene>
<organism evidence="3 4">
    <name type="scientific">Hericium alpestre</name>
    <dbReference type="NCBI Taxonomy" id="135208"/>
    <lineage>
        <taxon>Eukaryota</taxon>
        <taxon>Fungi</taxon>
        <taxon>Dikarya</taxon>
        <taxon>Basidiomycota</taxon>
        <taxon>Agaricomycotina</taxon>
        <taxon>Agaricomycetes</taxon>
        <taxon>Russulales</taxon>
        <taxon>Hericiaceae</taxon>
        <taxon>Hericium</taxon>
    </lineage>
</organism>
<proteinExistence type="predicted"/>
<dbReference type="InterPro" id="IPR038919">
    <property type="entry name" value="STB2/STB2"/>
</dbReference>
<sequence length="433" mass="47957">MPTVRVPRTANSTPATPISPPKSPRPKAASTKLIRSRSASISANAYASPDLMPAPKDPAMVWFGTSCKLDIVQEQLEVEGHQLYAVEKWVTCRTKPVVTLAVFTGDVSHKITVTAFSPSAYLNEREAQAEWNKAIRDLRQAGARPMDTGKGILMVTSLATFRSDYTIVHIPSGKFLEARDRLYTNINLLRMGCSGRSALTLEEPSDTTKDRFIGMYHVQDKVRATELFSATTLELVRLIQASLSIFGKFDLSPEEQNGLLCDVTEEGLQDWISEIGEPILNVEPMERIPDPPTVSALLSLVVCVRLKLYALGFNQSLPKDPFVEPNVFVQGIQTFCTARMPYNCPNGIKPQFLTLEVIQAIDVAYEKLRQSESYKVHRVLLNKLDDLTTDLRTSSVTGSAAQIVEPTTDLALLVKIVVAHGREGTASLRYFWT</sequence>
<feature type="domain" description="STB6-like N-terminal" evidence="2">
    <location>
        <begin position="59"/>
        <end position="191"/>
    </location>
</feature>
<dbReference type="AlphaFoldDB" id="A0A4Y9ZHB5"/>
<evidence type="ECO:0000259" key="2">
    <source>
        <dbReference type="Pfam" id="PF25995"/>
    </source>
</evidence>
<dbReference type="PANTHER" id="PTHR31011:SF2">
    <property type="entry name" value="PROTEIN STB2-RELATED"/>
    <property type="match status" value="1"/>
</dbReference>
<keyword evidence="4" id="KW-1185">Reference proteome</keyword>
<evidence type="ECO:0000313" key="4">
    <source>
        <dbReference type="Proteomes" id="UP000298061"/>
    </source>
</evidence>
<feature type="non-terminal residue" evidence="3">
    <location>
        <position position="433"/>
    </location>
</feature>
<dbReference type="Pfam" id="PF25995">
    <property type="entry name" value="STB6_N"/>
    <property type="match status" value="1"/>
</dbReference>
<reference evidence="3 4" key="1">
    <citation type="submission" date="2019-02" db="EMBL/GenBank/DDBJ databases">
        <title>Genome sequencing of the rare red list fungi Hericium alpestre (H. flagellum).</title>
        <authorList>
            <person name="Buettner E."/>
            <person name="Kellner H."/>
        </authorList>
    </citation>
    <scope>NUCLEOTIDE SEQUENCE [LARGE SCALE GENOMIC DNA]</scope>
    <source>
        <strain evidence="3 4">DSM 108284</strain>
    </source>
</reference>
<feature type="region of interest" description="Disordered" evidence="1">
    <location>
        <begin position="1"/>
        <end position="30"/>
    </location>
</feature>